<dbReference type="InterPro" id="IPR000559">
    <property type="entry name" value="Formate_THF_ligase"/>
</dbReference>
<reference evidence="5 6" key="1">
    <citation type="journal article" date="2020" name="Mol. Biol. Evol.">
        <title>Interspecific Gene Flow and the Evolution of Specialization in Black and White Rhinoceros.</title>
        <authorList>
            <person name="Moodley Y."/>
            <person name="Westbury M.V."/>
            <person name="Russo I.M."/>
            <person name="Gopalakrishnan S."/>
            <person name="Rakotoarivelo A."/>
            <person name="Olsen R.A."/>
            <person name="Prost S."/>
            <person name="Tunstall T."/>
            <person name="Ryder O.A."/>
            <person name="Dalen L."/>
            <person name="Bruford M.W."/>
        </authorList>
    </citation>
    <scope>NUCLEOTIDE SEQUENCE [LARGE SCALE GENOMIC DNA]</scope>
    <source>
        <strain evidence="5">SBR-YM</strain>
        <tissue evidence="5">Skin</tissue>
    </source>
</reference>
<dbReference type="GO" id="GO:0004329">
    <property type="term" value="F:formate-tetrahydrofolate ligase activity"/>
    <property type="evidence" value="ECO:0007669"/>
    <property type="project" value="InterPro"/>
</dbReference>
<accession>A0A7J7F228</accession>
<evidence type="ECO:0000313" key="5">
    <source>
        <dbReference type="EMBL" id="KAF5922017.1"/>
    </source>
</evidence>
<gene>
    <name evidence="5" type="ORF">HPG69_015467</name>
</gene>
<keyword evidence="2" id="KW-0436">Ligase</keyword>
<keyword evidence="6" id="KW-1185">Reference proteome</keyword>
<evidence type="ECO:0000256" key="2">
    <source>
        <dbReference type="ARBA" id="ARBA00022598"/>
    </source>
</evidence>
<evidence type="ECO:0000256" key="3">
    <source>
        <dbReference type="ARBA" id="ARBA00022741"/>
    </source>
</evidence>
<dbReference type="SUPFAM" id="SSF52540">
    <property type="entry name" value="P-loop containing nucleoside triphosphate hydrolases"/>
    <property type="match status" value="1"/>
</dbReference>
<dbReference type="Gene3D" id="3.30.1510.10">
    <property type="entry name" value="Domain 2, N(10)-formyltetrahydrofolate synthetase"/>
    <property type="match status" value="1"/>
</dbReference>
<dbReference type="GO" id="GO:0006730">
    <property type="term" value="P:one-carbon metabolic process"/>
    <property type="evidence" value="ECO:0007669"/>
    <property type="project" value="UniProtKB-KW"/>
</dbReference>
<dbReference type="EMBL" id="JACDTQ010001574">
    <property type="protein sequence ID" value="KAF5922017.1"/>
    <property type="molecule type" value="Genomic_DNA"/>
</dbReference>
<sequence>MVLKEVDSQVIPMEEFTLCLTVYIHSIKTLKTFFLLLLMLIEKTGPITLTDKELSKISRLNIDLETISWQTLDTSDRFLRQTTSGVMTQTDFSVVSEILDRKERLGKMVAALSSEKVDSRNAEDLGVSGALTVLMKNAPSPILSRH</sequence>
<evidence type="ECO:0000256" key="1">
    <source>
        <dbReference type="ARBA" id="ARBA00022563"/>
    </source>
</evidence>
<keyword evidence="4" id="KW-0067">ATP-binding</keyword>
<keyword evidence="3" id="KW-0547">Nucleotide-binding</keyword>
<dbReference type="Proteomes" id="UP000551758">
    <property type="component" value="Unassembled WGS sequence"/>
</dbReference>
<name>A0A7J7F228_DICBM</name>
<dbReference type="Pfam" id="PF01268">
    <property type="entry name" value="FTHFS"/>
    <property type="match status" value="1"/>
</dbReference>
<dbReference type="InterPro" id="IPR027417">
    <property type="entry name" value="P-loop_NTPase"/>
</dbReference>
<evidence type="ECO:0000256" key="4">
    <source>
        <dbReference type="ARBA" id="ARBA00022840"/>
    </source>
</evidence>
<keyword evidence="1" id="KW-0554">One-carbon metabolism</keyword>
<dbReference type="AlphaFoldDB" id="A0A7J7F228"/>
<organism evidence="5 6">
    <name type="scientific">Diceros bicornis minor</name>
    <name type="common">South-central black rhinoceros</name>
    <dbReference type="NCBI Taxonomy" id="77932"/>
    <lineage>
        <taxon>Eukaryota</taxon>
        <taxon>Metazoa</taxon>
        <taxon>Chordata</taxon>
        <taxon>Craniata</taxon>
        <taxon>Vertebrata</taxon>
        <taxon>Euteleostomi</taxon>
        <taxon>Mammalia</taxon>
        <taxon>Eutheria</taxon>
        <taxon>Laurasiatheria</taxon>
        <taxon>Perissodactyla</taxon>
        <taxon>Rhinocerotidae</taxon>
        <taxon>Diceros</taxon>
    </lineage>
</organism>
<protein>
    <submittedName>
        <fullName evidence="5">Uncharacterized protein</fullName>
    </submittedName>
</protein>
<dbReference type="GO" id="GO:0005524">
    <property type="term" value="F:ATP binding"/>
    <property type="evidence" value="ECO:0007669"/>
    <property type="project" value="UniProtKB-KW"/>
</dbReference>
<evidence type="ECO:0000313" key="6">
    <source>
        <dbReference type="Proteomes" id="UP000551758"/>
    </source>
</evidence>
<proteinExistence type="predicted"/>
<comment type="caution">
    <text evidence="5">The sequence shown here is derived from an EMBL/GenBank/DDBJ whole genome shotgun (WGS) entry which is preliminary data.</text>
</comment>